<evidence type="ECO:0000259" key="11">
    <source>
        <dbReference type="PROSITE" id="PS51230"/>
    </source>
</evidence>
<sequence>MAKNVFSTNGTTKNLSRHDMLAWVNECLQANFKKVEELCTGAAYCQFMDLLFPGTIPLKKVKFKTNLEHEYIMNFKLLQNAFISKHVEKTVPIDRLVKGKFQDNFEFLQWFKKFYDANYNGQEYSALNARNGEQLGSGSVGFGSTPLVRTPLRKAKVDVSIWTVSKPMDQASQTSLINDMQGDYNGLDQKRFDELTEQIKDLQITVEGLDRERNYYFDKLRDIEIICQEYDGEETSLVPENIRCTVRDS</sequence>
<organism evidence="12 13">
    <name type="scientific">Rhynocoris fuscipes</name>
    <dbReference type="NCBI Taxonomy" id="488301"/>
    <lineage>
        <taxon>Eukaryota</taxon>
        <taxon>Metazoa</taxon>
        <taxon>Ecdysozoa</taxon>
        <taxon>Arthropoda</taxon>
        <taxon>Hexapoda</taxon>
        <taxon>Insecta</taxon>
        <taxon>Pterygota</taxon>
        <taxon>Neoptera</taxon>
        <taxon>Paraneoptera</taxon>
        <taxon>Hemiptera</taxon>
        <taxon>Heteroptera</taxon>
        <taxon>Panheteroptera</taxon>
        <taxon>Cimicomorpha</taxon>
        <taxon>Reduviidae</taxon>
        <taxon>Harpactorinae</taxon>
        <taxon>Harpactorini</taxon>
        <taxon>Rhynocoris</taxon>
    </lineage>
</organism>
<dbReference type="InterPro" id="IPR027328">
    <property type="entry name" value="MAPRE"/>
</dbReference>
<evidence type="ECO:0008006" key="14">
    <source>
        <dbReference type="Google" id="ProtNLM"/>
    </source>
</evidence>
<evidence type="ECO:0000256" key="9">
    <source>
        <dbReference type="PROSITE-ProRule" id="PRU00576"/>
    </source>
</evidence>
<dbReference type="GO" id="GO:0008017">
    <property type="term" value="F:microtubule binding"/>
    <property type="evidence" value="ECO:0007669"/>
    <property type="project" value="InterPro"/>
</dbReference>
<dbReference type="GO" id="GO:0005874">
    <property type="term" value="C:microtubule"/>
    <property type="evidence" value="ECO:0007669"/>
    <property type="project" value="UniProtKB-KW"/>
</dbReference>
<gene>
    <name evidence="12" type="ORF">O3M35_001458</name>
</gene>
<evidence type="ECO:0000259" key="10">
    <source>
        <dbReference type="PROSITE" id="PS50021"/>
    </source>
</evidence>
<evidence type="ECO:0000256" key="6">
    <source>
        <dbReference type="ARBA" id="ARBA00022776"/>
    </source>
</evidence>
<proteinExistence type="inferred from homology"/>
<dbReference type="Proteomes" id="UP001461498">
    <property type="component" value="Unassembled WGS sequence"/>
</dbReference>
<dbReference type="Gene3D" id="1.10.418.10">
    <property type="entry name" value="Calponin-like domain"/>
    <property type="match status" value="1"/>
</dbReference>
<feature type="domain" description="Calponin-homology (CH)" evidence="10">
    <location>
        <begin position="14"/>
        <end position="116"/>
    </location>
</feature>
<evidence type="ECO:0000256" key="4">
    <source>
        <dbReference type="ARBA" id="ARBA00022618"/>
    </source>
</evidence>
<dbReference type="InterPro" id="IPR004953">
    <property type="entry name" value="EB1_C"/>
</dbReference>
<dbReference type="PANTHER" id="PTHR10623">
    <property type="entry name" value="MICROTUBULE-ASSOCIATED PROTEIN RP/EB FAMILY MEMBER"/>
    <property type="match status" value="1"/>
</dbReference>
<keyword evidence="3" id="KW-0963">Cytoplasm</keyword>
<dbReference type="PROSITE" id="PS50021">
    <property type="entry name" value="CH"/>
    <property type="match status" value="1"/>
</dbReference>
<comment type="caution">
    <text evidence="12">The sequence shown here is derived from an EMBL/GenBank/DDBJ whole genome shotgun (WGS) entry which is preliminary data.</text>
</comment>
<keyword evidence="5 9" id="KW-0493">Microtubule</keyword>
<evidence type="ECO:0000256" key="7">
    <source>
        <dbReference type="ARBA" id="ARBA00023212"/>
    </source>
</evidence>
<name>A0AAW1CUA6_9HEMI</name>
<dbReference type="PROSITE" id="PS51230">
    <property type="entry name" value="EB1_C"/>
    <property type="match status" value="1"/>
</dbReference>
<dbReference type="SUPFAM" id="SSF140612">
    <property type="entry name" value="EB1 dimerisation domain-like"/>
    <property type="match status" value="1"/>
</dbReference>
<dbReference type="FunFam" id="1.10.418.10:FF:000007">
    <property type="entry name" value="Microtubule-associated protein, RP/EB family, member 2"/>
    <property type="match status" value="1"/>
</dbReference>
<dbReference type="Pfam" id="PF00307">
    <property type="entry name" value="CH"/>
    <property type="match status" value="1"/>
</dbReference>
<comment type="similarity">
    <text evidence="2">Belongs to the MAPRE family.</text>
</comment>
<evidence type="ECO:0000256" key="5">
    <source>
        <dbReference type="ARBA" id="ARBA00022701"/>
    </source>
</evidence>
<dbReference type="EMBL" id="JAPXFL010000010">
    <property type="protein sequence ID" value="KAK9500142.1"/>
    <property type="molecule type" value="Genomic_DNA"/>
</dbReference>
<keyword evidence="7" id="KW-0206">Cytoskeleton</keyword>
<protein>
    <recommendedName>
        <fullName evidence="14">Microtubule-associated protein RP/EB family member 1</fullName>
    </recommendedName>
</protein>
<dbReference type="InterPro" id="IPR036872">
    <property type="entry name" value="CH_dom_sf"/>
</dbReference>
<keyword evidence="6" id="KW-0498">Mitosis</keyword>
<keyword evidence="4" id="KW-0132">Cell division</keyword>
<dbReference type="AlphaFoldDB" id="A0AAW1CUA6"/>
<dbReference type="Pfam" id="PF03271">
    <property type="entry name" value="EB1"/>
    <property type="match status" value="1"/>
</dbReference>
<keyword evidence="8" id="KW-0131">Cell cycle</keyword>
<dbReference type="InterPro" id="IPR036133">
    <property type="entry name" value="EB1_C_sf"/>
</dbReference>
<evidence type="ECO:0000256" key="1">
    <source>
        <dbReference type="ARBA" id="ARBA00004245"/>
    </source>
</evidence>
<keyword evidence="13" id="KW-1185">Reference proteome</keyword>
<comment type="subcellular location">
    <subcellularLocation>
        <location evidence="1">Cytoplasm</location>
        <location evidence="1">Cytoskeleton</location>
    </subcellularLocation>
</comment>
<evidence type="ECO:0000256" key="8">
    <source>
        <dbReference type="ARBA" id="ARBA00023306"/>
    </source>
</evidence>
<dbReference type="GO" id="GO:0051301">
    <property type="term" value="P:cell division"/>
    <property type="evidence" value="ECO:0007669"/>
    <property type="project" value="UniProtKB-KW"/>
</dbReference>
<evidence type="ECO:0000313" key="13">
    <source>
        <dbReference type="Proteomes" id="UP001461498"/>
    </source>
</evidence>
<dbReference type="InterPro" id="IPR001715">
    <property type="entry name" value="CH_dom"/>
</dbReference>
<evidence type="ECO:0000256" key="3">
    <source>
        <dbReference type="ARBA" id="ARBA00022490"/>
    </source>
</evidence>
<dbReference type="Gene3D" id="1.20.5.1430">
    <property type="match status" value="1"/>
</dbReference>
<dbReference type="SUPFAM" id="SSF47576">
    <property type="entry name" value="Calponin-homology domain, CH-domain"/>
    <property type="match status" value="1"/>
</dbReference>
<accession>A0AAW1CUA6</accession>
<reference evidence="12 13" key="1">
    <citation type="submission" date="2022-12" db="EMBL/GenBank/DDBJ databases">
        <title>Chromosome-level genome assembly of true bugs.</title>
        <authorList>
            <person name="Ma L."/>
            <person name="Li H."/>
        </authorList>
    </citation>
    <scope>NUCLEOTIDE SEQUENCE [LARGE SCALE GENOMIC DNA]</scope>
    <source>
        <strain evidence="12">Lab_2022b</strain>
    </source>
</reference>
<evidence type="ECO:0000256" key="2">
    <source>
        <dbReference type="ARBA" id="ARBA00010729"/>
    </source>
</evidence>
<feature type="domain" description="EB1 C-terminal" evidence="11">
    <location>
        <begin position="184"/>
        <end position="249"/>
    </location>
</feature>
<evidence type="ECO:0000313" key="12">
    <source>
        <dbReference type="EMBL" id="KAK9500142.1"/>
    </source>
</evidence>